<evidence type="ECO:0000256" key="1">
    <source>
        <dbReference type="SAM" id="SignalP"/>
    </source>
</evidence>
<feature type="chain" id="PRO_5043404766" description="F-box protein" evidence="1">
    <location>
        <begin position="23"/>
        <end position="316"/>
    </location>
</feature>
<dbReference type="SUPFAM" id="SSF117281">
    <property type="entry name" value="Kelch motif"/>
    <property type="match status" value="1"/>
</dbReference>
<reference evidence="2 3" key="1">
    <citation type="submission" date="2024-03" db="EMBL/GenBank/DDBJ databases">
        <authorList>
            <person name="Martinez-Hernandez J."/>
        </authorList>
    </citation>
    <scope>NUCLEOTIDE SEQUENCE [LARGE SCALE GENOMIC DNA]</scope>
</reference>
<comment type="caution">
    <text evidence="2">The sequence shown here is derived from an EMBL/GenBank/DDBJ whole genome shotgun (WGS) entry which is preliminary data.</text>
</comment>
<dbReference type="EMBL" id="CAXHTB010000024">
    <property type="protein sequence ID" value="CAL0332717.1"/>
    <property type="molecule type" value="Genomic_DNA"/>
</dbReference>
<evidence type="ECO:0008006" key="4">
    <source>
        <dbReference type="Google" id="ProtNLM"/>
    </source>
</evidence>
<gene>
    <name evidence="2" type="ORF">LLUT_LOCUS33777</name>
</gene>
<protein>
    <recommendedName>
        <fullName evidence="4">F-box protein</fullName>
    </recommendedName>
</protein>
<feature type="signal peptide" evidence="1">
    <location>
        <begin position="1"/>
        <end position="22"/>
    </location>
</feature>
<keyword evidence="3" id="KW-1185">Reference proteome</keyword>
<dbReference type="Gene3D" id="2.120.10.80">
    <property type="entry name" value="Kelch-type beta propeller"/>
    <property type="match status" value="1"/>
</dbReference>
<evidence type="ECO:0000313" key="2">
    <source>
        <dbReference type="EMBL" id="CAL0332717.1"/>
    </source>
</evidence>
<organism evidence="2 3">
    <name type="scientific">Lupinus luteus</name>
    <name type="common">European yellow lupine</name>
    <dbReference type="NCBI Taxonomy" id="3873"/>
    <lineage>
        <taxon>Eukaryota</taxon>
        <taxon>Viridiplantae</taxon>
        <taxon>Streptophyta</taxon>
        <taxon>Embryophyta</taxon>
        <taxon>Tracheophyta</taxon>
        <taxon>Spermatophyta</taxon>
        <taxon>Magnoliopsida</taxon>
        <taxon>eudicotyledons</taxon>
        <taxon>Gunneridae</taxon>
        <taxon>Pentapetalae</taxon>
        <taxon>rosids</taxon>
        <taxon>fabids</taxon>
        <taxon>Fabales</taxon>
        <taxon>Fabaceae</taxon>
        <taxon>Papilionoideae</taxon>
        <taxon>50 kb inversion clade</taxon>
        <taxon>genistoids sensu lato</taxon>
        <taxon>core genistoids</taxon>
        <taxon>Genisteae</taxon>
        <taxon>Lupinus</taxon>
    </lineage>
</organism>
<accession>A0AAV1YFB9</accession>
<dbReference type="PANTHER" id="PTHR47712">
    <property type="entry name" value="OS09G0555300 PROTEIN"/>
    <property type="match status" value="1"/>
</dbReference>
<dbReference type="AlphaFoldDB" id="A0AAV1YFB9"/>
<dbReference type="Proteomes" id="UP001497480">
    <property type="component" value="Unassembled WGS sequence"/>
</dbReference>
<evidence type="ECO:0000313" key="3">
    <source>
        <dbReference type="Proteomes" id="UP001497480"/>
    </source>
</evidence>
<sequence length="316" mass="35571">MVSFFITAPNFLLHHYLAPLLACNTKSPLSKDQPSPWCFQWSGNSSSSLSSTLFKGKLYVFGIYTCFVSSFDLEKHVWSDVQTIRPHGVVFSFLVSCRRQLVLARICNLAHGSYFNLWKVDERTMEFIEIEAMPRDLLYDLFDADEDDKFASLKCVGLGDLIYVFNEDYHRVYPACVCEIDGESGKCCWRRVPQMPLPVNKNMPVSLDKLQSPSSTHSKDDGFIISQFSPSPFGSPHYVTAHTNFQNEEGSCSNNELGKVRPLGYLATTRNHLESPNVGFVGSAATEMVQPVSFSHACRASMARSIENCKERLSLE</sequence>
<proteinExistence type="predicted"/>
<keyword evidence="1" id="KW-0732">Signal</keyword>
<name>A0AAV1YFB9_LUPLU</name>
<dbReference type="PANTHER" id="PTHR47712:SF3">
    <property type="entry name" value="F-BOX DOMAIN-CONTAINING PROTEIN"/>
    <property type="match status" value="1"/>
</dbReference>
<dbReference type="InterPro" id="IPR015915">
    <property type="entry name" value="Kelch-typ_b-propeller"/>
</dbReference>